<dbReference type="PANTHER" id="PTHR43591">
    <property type="entry name" value="METHYLTRANSFERASE"/>
    <property type="match status" value="1"/>
</dbReference>
<name>A0ABQ1QTS4_9FLAO</name>
<evidence type="ECO:0000313" key="2">
    <source>
        <dbReference type="EMBL" id="GGD41109.1"/>
    </source>
</evidence>
<dbReference type="InterPro" id="IPR041698">
    <property type="entry name" value="Methyltransf_25"/>
</dbReference>
<reference evidence="3" key="1">
    <citation type="journal article" date="2019" name="Int. J. Syst. Evol. Microbiol.">
        <title>The Global Catalogue of Microorganisms (GCM) 10K type strain sequencing project: providing services to taxonomists for standard genome sequencing and annotation.</title>
        <authorList>
            <consortium name="The Broad Institute Genomics Platform"/>
            <consortium name="The Broad Institute Genome Sequencing Center for Infectious Disease"/>
            <person name="Wu L."/>
            <person name="Ma J."/>
        </authorList>
    </citation>
    <scope>NUCLEOTIDE SEQUENCE [LARGE SCALE GENOMIC DNA]</scope>
    <source>
        <strain evidence="3">CGMCC 1.12606</strain>
    </source>
</reference>
<protein>
    <recommendedName>
        <fullName evidence="1">Methyltransferase domain-containing protein</fullName>
    </recommendedName>
</protein>
<organism evidence="2 3">
    <name type="scientific">Muriicola marianensis</name>
    <dbReference type="NCBI Taxonomy" id="1324801"/>
    <lineage>
        <taxon>Bacteria</taxon>
        <taxon>Pseudomonadati</taxon>
        <taxon>Bacteroidota</taxon>
        <taxon>Flavobacteriia</taxon>
        <taxon>Flavobacteriales</taxon>
        <taxon>Flavobacteriaceae</taxon>
        <taxon>Muriicola</taxon>
    </lineage>
</organism>
<evidence type="ECO:0000259" key="1">
    <source>
        <dbReference type="Pfam" id="PF13649"/>
    </source>
</evidence>
<dbReference type="CDD" id="cd02440">
    <property type="entry name" value="AdoMet_MTases"/>
    <property type="match status" value="1"/>
</dbReference>
<evidence type="ECO:0000313" key="3">
    <source>
        <dbReference type="Proteomes" id="UP000625780"/>
    </source>
</evidence>
<sequence>MPRKPPEFYSEEFENQVVKVWKDRENLYGAEKVLLDKFLKDKKAKICDAGTGSGRIAFYLEEEGFEDIHGFDLSKRMIDEAEKKAGINTSKIGFRHADACDLSLYPDNHFQYLVYLQQVLSMIPEDQLGEALREAFRIGQPGSIYIFSFMDWRARKYNPLLSLIVNSVRFFTFRKTSKYYLPELTLNGRFNKGFLSRNQHPIWWPKMEMVIPMLEETGFEIVTTHKQNEVSSGGKEYAFYLICSKKG</sequence>
<dbReference type="SUPFAM" id="SSF53335">
    <property type="entry name" value="S-adenosyl-L-methionine-dependent methyltransferases"/>
    <property type="match status" value="1"/>
</dbReference>
<gene>
    <name evidence="2" type="ORF">GCM10011361_05260</name>
</gene>
<proteinExistence type="predicted"/>
<keyword evidence="3" id="KW-1185">Reference proteome</keyword>
<dbReference type="EMBL" id="BMFH01000001">
    <property type="protein sequence ID" value="GGD41109.1"/>
    <property type="molecule type" value="Genomic_DNA"/>
</dbReference>
<dbReference type="RefSeq" id="WP_188369152.1">
    <property type="nucleotide sequence ID" value="NZ_BMFH01000001.1"/>
</dbReference>
<comment type="caution">
    <text evidence="2">The sequence shown here is derived from an EMBL/GenBank/DDBJ whole genome shotgun (WGS) entry which is preliminary data.</text>
</comment>
<dbReference type="Gene3D" id="3.40.50.150">
    <property type="entry name" value="Vaccinia Virus protein VP39"/>
    <property type="match status" value="1"/>
</dbReference>
<accession>A0ABQ1QTS4</accession>
<dbReference type="Pfam" id="PF13649">
    <property type="entry name" value="Methyltransf_25"/>
    <property type="match status" value="1"/>
</dbReference>
<dbReference type="Proteomes" id="UP000625780">
    <property type="component" value="Unassembled WGS sequence"/>
</dbReference>
<dbReference type="PANTHER" id="PTHR43591:SF110">
    <property type="entry name" value="RHODANESE DOMAIN-CONTAINING PROTEIN"/>
    <property type="match status" value="1"/>
</dbReference>
<dbReference type="InterPro" id="IPR029063">
    <property type="entry name" value="SAM-dependent_MTases_sf"/>
</dbReference>
<feature type="domain" description="Methyltransferase" evidence="1">
    <location>
        <begin position="46"/>
        <end position="142"/>
    </location>
</feature>